<proteinExistence type="predicted"/>
<dbReference type="PANTHER" id="PTHR22946">
    <property type="entry name" value="DIENELACTONE HYDROLASE DOMAIN-CONTAINING PROTEIN-RELATED"/>
    <property type="match status" value="1"/>
</dbReference>
<evidence type="ECO:0000313" key="4">
    <source>
        <dbReference type="Proteomes" id="UP000179102"/>
    </source>
</evidence>
<feature type="domain" description="Peptidase S9 prolyl oligopeptidase catalytic" evidence="2">
    <location>
        <begin position="196"/>
        <end position="335"/>
    </location>
</feature>
<dbReference type="InterPro" id="IPR029058">
    <property type="entry name" value="AB_hydrolase_fold"/>
</dbReference>
<organism evidence="3 4">
    <name type="scientific">Candidatus Curtissbacteria bacterium RIFCSPHIGHO2_01_FULL_41_11</name>
    <dbReference type="NCBI Taxonomy" id="1797711"/>
    <lineage>
        <taxon>Bacteria</taxon>
        <taxon>Candidatus Curtissiibacteriota</taxon>
    </lineage>
</organism>
<dbReference type="Pfam" id="PF00326">
    <property type="entry name" value="Peptidase_S9"/>
    <property type="match status" value="1"/>
</dbReference>
<name>A0A1F5G516_9BACT</name>
<sequence length="346" mass="38349">MVKILFLISAAAFAGTFFVLRTGNDGRITEPRVREEALREKPLDKYTIEALSKANIDAGEITLGEVLGDDPAFTSYKFYFYVQGDPSTSSGFKKVSGLLNVPKPPGAFGVIVMFRGYVDREQYQTGVGTQRAGEVFAKGGFVTLAPDFLGYGESDNPSDSAIEERLQTYVTALTVLESVGKLNDAFSKNNIDAEILPDKVGIWGHSNGGQIALTVLEITGKNYPAVMWAPVSKPFPYSILYYTDDFDDHGKMLRRVVADFEKDYDAEKYSLSGYFDRINAPMQVHQGTGDDAVPLKWSDQMVEQFNKLNKDIEYFTYSGADHNLLPGGWNPAVVRAISFFKQKLLI</sequence>
<evidence type="ECO:0000313" key="3">
    <source>
        <dbReference type="EMBL" id="OGD86990.1"/>
    </source>
</evidence>
<comment type="caution">
    <text evidence="3">The sequence shown here is derived from an EMBL/GenBank/DDBJ whole genome shotgun (WGS) entry which is preliminary data.</text>
</comment>
<dbReference type="Proteomes" id="UP000179102">
    <property type="component" value="Unassembled WGS sequence"/>
</dbReference>
<dbReference type="SUPFAM" id="SSF53474">
    <property type="entry name" value="alpha/beta-Hydrolases"/>
    <property type="match status" value="1"/>
</dbReference>
<evidence type="ECO:0000256" key="1">
    <source>
        <dbReference type="ARBA" id="ARBA00022801"/>
    </source>
</evidence>
<dbReference type="InterPro" id="IPR050261">
    <property type="entry name" value="FrsA_esterase"/>
</dbReference>
<reference evidence="3 4" key="1">
    <citation type="journal article" date="2016" name="Nat. Commun.">
        <title>Thousands of microbial genomes shed light on interconnected biogeochemical processes in an aquifer system.</title>
        <authorList>
            <person name="Anantharaman K."/>
            <person name="Brown C.T."/>
            <person name="Hug L.A."/>
            <person name="Sharon I."/>
            <person name="Castelle C.J."/>
            <person name="Probst A.J."/>
            <person name="Thomas B.C."/>
            <person name="Singh A."/>
            <person name="Wilkins M.J."/>
            <person name="Karaoz U."/>
            <person name="Brodie E.L."/>
            <person name="Williams K.H."/>
            <person name="Hubbard S.S."/>
            <person name="Banfield J.F."/>
        </authorList>
    </citation>
    <scope>NUCLEOTIDE SEQUENCE [LARGE SCALE GENOMIC DNA]</scope>
</reference>
<dbReference type="AlphaFoldDB" id="A0A1F5G516"/>
<keyword evidence="1" id="KW-0378">Hydrolase</keyword>
<evidence type="ECO:0000259" key="2">
    <source>
        <dbReference type="Pfam" id="PF00326"/>
    </source>
</evidence>
<accession>A0A1F5G516</accession>
<protein>
    <recommendedName>
        <fullName evidence="2">Peptidase S9 prolyl oligopeptidase catalytic domain-containing protein</fullName>
    </recommendedName>
</protein>
<dbReference type="STRING" id="1797711.A2870_04435"/>
<dbReference type="Gene3D" id="3.40.50.1820">
    <property type="entry name" value="alpha/beta hydrolase"/>
    <property type="match status" value="1"/>
</dbReference>
<dbReference type="EMBL" id="MFAZ01000025">
    <property type="protein sequence ID" value="OGD86990.1"/>
    <property type="molecule type" value="Genomic_DNA"/>
</dbReference>
<gene>
    <name evidence="3" type="ORF">A2870_04435</name>
</gene>
<dbReference type="InterPro" id="IPR001375">
    <property type="entry name" value="Peptidase_S9_cat"/>
</dbReference>
<dbReference type="GO" id="GO:0008236">
    <property type="term" value="F:serine-type peptidase activity"/>
    <property type="evidence" value="ECO:0007669"/>
    <property type="project" value="InterPro"/>
</dbReference>
<dbReference type="GO" id="GO:0052689">
    <property type="term" value="F:carboxylic ester hydrolase activity"/>
    <property type="evidence" value="ECO:0007669"/>
    <property type="project" value="UniProtKB-ARBA"/>
</dbReference>
<dbReference type="GO" id="GO:0006508">
    <property type="term" value="P:proteolysis"/>
    <property type="evidence" value="ECO:0007669"/>
    <property type="project" value="InterPro"/>
</dbReference>
<dbReference type="PANTHER" id="PTHR22946:SF9">
    <property type="entry name" value="POLYKETIDE TRANSFERASE AF380"/>
    <property type="match status" value="1"/>
</dbReference>